<proteinExistence type="inferred from homology"/>
<feature type="transmembrane region" description="Helical" evidence="7">
    <location>
        <begin position="106"/>
        <end position="127"/>
    </location>
</feature>
<feature type="transmembrane region" description="Helical" evidence="7">
    <location>
        <begin position="201"/>
        <end position="218"/>
    </location>
</feature>
<dbReference type="EMBL" id="SOHE01000041">
    <property type="protein sequence ID" value="TFD50594.1"/>
    <property type="molecule type" value="Genomic_DNA"/>
</dbReference>
<reference evidence="9 10" key="1">
    <citation type="submission" date="2019-03" db="EMBL/GenBank/DDBJ databases">
        <title>Genomics of glacier-inhabiting Cryobacterium strains.</title>
        <authorList>
            <person name="Liu Q."/>
            <person name="Xin Y.-H."/>
        </authorList>
    </citation>
    <scope>NUCLEOTIDE SEQUENCE [LARGE SCALE GENOMIC DNA]</scope>
    <source>
        <strain evidence="9 10">Hh14</strain>
    </source>
</reference>
<dbReference type="Pfam" id="PF00528">
    <property type="entry name" value="BPD_transp_1"/>
    <property type="match status" value="1"/>
</dbReference>
<evidence type="ECO:0000259" key="8">
    <source>
        <dbReference type="PROSITE" id="PS50928"/>
    </source>
</evidence>
<comment type="subcellular location">
    <subcellularLocation>
        <location evidence="1 7">Cell membrane</location>
        <topology evidence="1 7">Multi-pass membrane protein</topology>
    </subcellularLocation>
</comment>
<feature type="transmembrane region" description="Helical" evidence="7">
    <location>
        <begin position="479"/>
        <end position="500"/>
    </location>
</feature>
<evidence type="ECO:0000256" key="2">
    <source>
        <dbReference type="ARBA" id="ARBA00022448"/>
    </source>
</evidence>
<evidence type="ECO:0000313" key="10">
    <source>
        <dbReference type="Proteomes" id="UP000297447"/>
    </source>
</evidence>
<keyword evidence="5 7" id="KW-1133">Transmembrane helix</keyword>
<evidence type="ECO:0000256" key="7">
    <source>
        <dbReference type="RuleBase" id="RU363032"/>
    </source>
</evidence>
<keyword evidence="6 7" id="KW-0472">Membrane</keyword>
<dbReference type="CDD" id="cd06261">
    <property type="entry name" value="TM_PBP2"/>
    <property type="match status" value="1"/>
</dbReference>
<keyword evidence="2 7" id="KW-0813">Transport</keyword>
<evidence type="ECO:0000256" key="5">
    <source>
        <dbReference type="ARBA" id="ARBA00022989"/>
    </source>
</evidence>
<protein>
    <submittedName>
        <fullName evidence="9">ABC transporter permease</fullName>
    </submittedName>
</protein>
<dbReference type="PROSITE" id="PS50928">
    <property type="entry name" value="ABC_TM1"/>
    <property type="match status" value="1"/>
</dbReference>
<evidence type="ECO:0000256" key="6">
    <source>
        <dbReference type="ARBA" id="ARBA00023136"/>
    </source>
</evidence>
<evidence type="ECO:0000313" key="9">
    <source>
        <dbReference type="EMBL" id="TFD50594.1"/>
    </source>
</evidence>
<dbReference type="PANTHER" id="PTHR43163:SF6">
    <property type="entry name" value="DIPEPTIDE TRANSPORT SYSTEM PERMEASE PROTEIN DPPB-RELATED"/>
    <property type="match status" value="1"/>
</dbReference>
<feature type="transmembrane region" description="Helical" evidence="7">
    <location>
        <begin position="374"/>
        <end position="392"/>
    </location>
</feature>
<keyword evidence="10" id="KW-1185">Reference proteome</keyword>
<evidence type="ECO:0000256" key="3">
    <source>
        <dbReference type="ARBA" id="ARBA00022475"/>
    </source>
</evidence>
<sequence length="510" mass="54904">MASFVTRRLIAAFFVLLAATFLMYMLVALSGDPLEELRQGNAPNKQQLMDSLSMRLNLDVPPFLRYFLWLGGVGQCFVGQCDFGVNVQGLPVLTLLEQAMGSTLQLVTGAQIIAIVVGLIVGITTALRQYSGYDYSITFASFLFFSLPIFWVAVLLKQYIAIGFNNWLADPLIGVPVVIGISIVSGLLWMSFLGGAAKRRLVTLGVATASTAAMLVYFELTNWFTTPNVGIVGVAVTAIAAALGVTAISVGLANKHAVRGALVTAVVGIALYYPMTYFVFPGMNLPLFLALAVGAIIGGGVIGYFFGGRDRWQSARTSAIVAFIIGAVIALEGFLMYWNAYFNSTRINGRPIATIGSATPNLGGNFWIQGIDTFTHLLLPTIAIILISFASLTRYTRASMLEVMNQDYIRTARSKGLTQRTVVVRHALRNALIPISTVIALDIGALIGGAVITETVFGWSGMGQLFLEGLRHIDPNPVMAFFVVTGLLAVVFNLVADLLYASLDPRIRVS</sequence>
<feature type="transmembrane region" description="Helical" evidence="7">
    <location>
        <begin position="260"/>
        <end position="280"/>
    </location>
</feature>
<name>A0A4R9A1Z3_9MICO</name>
<dbReference type="OrthoDB" id="147639at2"/>
<accession>A0A4R9A1Z3</accession>
<organism evidence="9 10">
    <name type="scientific">Cryobacterium frigoriphilum</name>
    <dbReference type="NCBI Taxonomy" id="1259150"/>
    <lineage>
        <taxon>Bacteria</taxon>
        <taxon>Bacillati</taxon>
        <taxon>Actinomycetota</taxon>
        <taxon>Actinomycetes</taxon>
        <taxon>Micrococcales</taxon>
        <taxon>Microbacteriaceae</taxon>
        <taxon>Cryobacterium</taxon>
    </lineage>
</organism>
<dbReference type="SUPFAM" id="SSF161098">
    <property type="entry name" value="MetI-like"/>
    <property type="match status" value="1"/>
</dbReference>
<feature type="transmembrane region" description="Helical" evidence="7">
    <location>
        <begin position="319"/>
        <end position="338"/>
    </location>
</feature>
<dbReference type="InterPro" id="IPR035906">
    <property type="entry name" value="MetI-like_sf"/>
</dbReference>
<keyword evidence="4 7" id="KW-0812">Transmembrane</keyword>
<gene>
    <name evidence="9" type="ORF">E3T55_09340</name>
</gene>
<dbReference type="GO" id="GO:0055085">
    <property type="term" value="P:transmembrane transport"/>
    <property type="evidence" value="ECO:0007669"/>
    <property type="project" value="InterPro"/>
</dbReference>
<evidence type="ECO:0000256" key="1">
    <source>
        <dbReference type="ARBA" id="ARBA00004651"/>
    </source>
</evidence>
<feature type="transmembrane region" description="Helical" evidence="7">
    <location>
        <begin position="172"/>
        <end position="194"/>
    </location>
</feature>
<keyword evidence="3" id="KW-1003">Cell membrane</keyword>
<dbReference type="Gene3D" id="1.10.3720.10">
    <property type="entry name" value="MetI-like"/>
    <property type="match status" value="1"/>
</dbReference>
<dbReference type="InterPro" id="IPR000515">
    <property type="entry name" value="MetI-like"/>
</dbReference>
<evidence type="ECO:0000256" key="4">
    <source>
        <dbReference type="ARBA" id="ARBA00022692"/>
    </source>
</evidence>
<dbReference type="RefSeq" id="WP_134519268.1">
    <property type="nucleotide sequence ID" value="NZ_SOHE01000041.1"/>
</dbReference>
<feature type="transmembrane region" description="Helical" evidence="7">
    <location>
        <begin position="286"/>
        <end position="307"/>
    </location>
</feature>
<comment type="similarity">
    <text evidence="7">Belongs to the binding-protein-dependent transport system permease family.</text>
</comment>
<feature type="transmembrane region" description="Helical" evidence="7">
    <location>
        <begin position="139"/>
        <end position="160"/>
    </location>
</feature>
<dbReference type="PANTHER" id="PTHR43163">
    <property type="entry name" value="DIPEPTIDE TRANSPORT SYSTEM PERMEASE PROTEIN DPPB-RELATED"/>
    <property type="match status" value="1"/>
</dbReference>
<comment type="caution">
    <text evidence="9">The sequence shown here is derived from an EMBL/GenBank/DDBJ whole genome shotgun (WGS) entry which is preliminary data.</text>
</comment>
<dbReference type="AlphaFoldDB" id="A0A4R9A1Z3"/>
<feature type="domain" description="ABC transmembrane type-1" evidence="8">
    <location>
        <begin position="100"/>
        <end position="500"/>
    </location>
</feature>
<dbReference type="Proteomes" id="UP000297447">
    <property type="component" value="Unassembled WGS sequence"/>
</dbReference>
<dbReference type="GO" id="GO:0005886">
    <property type="term" value="C:plasma membrane"/>
    <property type="evidence" value="ECO:0007669"/>
    <property type="project" value="UniProtKB-SubCell"/>
</dbReference>
<feature type="transmembrane region" description="Helical" evidence="7">
    <location>
        <begin position="230"/>
        <end position="253"/>
    </location>
</feature>
<feature type="transmembrane region" description="Helical" evidence="7">
    <location>
        <begin position="435"/>
        <end position="459"/>
    </location>
</feature>